<accession>A0AAV1GNI8</accession>
<dbReference type="AlphaFoldDB" id="A0AAV1GNI8"/>
<name>A0AAV1GNI8_XYRNO</name>
<feature type="compositionally biased region" description="Basic and acidic residues" evidence="1">
    <location>
        <begin position="12"/>
        <end position="31"/>
    </location>
</feature>
<dbReference type="Proteomes" id="UP001178508">
    <property type="component" value="Chromosome 16"/>
</dbReference>
<evidence type="ECO:0000256" key="1">
    <source>
        <dbReference type="SAM" id="MobiDB-lite"/>
    </source>
</evidence>
<keyword evidence="3" id="KW-1185">Reference proteome</keyword>
<gene>
    <name evidence="2" type="ORF">XNOV1_A005745</name>
</gene>
<protein>
    <submittedName>
        <fullName evidence="2">Uncharacterized protein</fullName>
    </submittedName>
</protein>
<sequence>MAGMKRRKKQRSDRTKEPGKDGMKTEREHHAACITNKQGTEGAKESRTSYPNESGATKRVGMDSNFITLVVER</sequence>
<feature type="region of interest" description="Disordered" evidence="1">
    <location>
        <begin position="1"/>
        <end position="57"/>
    </location>
</feature>
<dbReference type="EMBL" id="OY660879">
    <property type="protein sequence ID" value="CAJ1075245.1"/>
    <property type="molecule type" value="Genomic_DNA"/>
</dbReference>
<feature type="compositionally biased region" description="Basic residues" evidence="1">
    <location>
        <begin position="1"/>
        <end position="11"/>
    </location>
</feature>
<evidence type="ECO:0000313" key="3">
    <source>
        <dbReference type="Proteomes" id="UP001178508"/>
    </source>
</evidence>
<organism evidence="2 3">
    <name type="scientific">Xyrichtys novacula</name>
    <name type="common">Pearly razorfish</name>
    <name type="synonym">Hemipteronotus novacula</name>
    <dbReference type="NCBI Taxonomy" id="13765"/>
    <lineage>
        <taxon>Eukaryota</taxon>
        <taxon>Metazoa</taxon>
        <taxon>Chordata</taxon>
        <taxon>Craniata</taxon>
        <taxon>Vertebrata</taxon>
        <taxon>Euteleostomi</taxon>
        <taxon>Actinopterygii</taxon>
        <taxon>Neopterygii</taxon>
        <taxon>Teleostei</taxon>
        <taxon>Neoteleostei</taxon>
        <taxon>Acanthomorphata</taxon>
        <taxon>Eupercaria</taxon>
        <taxon>Labriformes</taxon>
        <taxon>Labridae</taxon>
        <taxon>Xyrichtys</taxon>
    </lineage>
</organism>
<proteinExistence type="predicted"/>
<reference evidence="2" key="1">
    <citation type="submission" date="2023-08" db="EMBL/GenBank/DDBJ databases">
        <authorList>
            <person name="Alioto T."/>
            <person name="Alioto T."/>
            <person name="Gomez Garrido J."/>
        </authorList>
    </citation>
    <scope>NUCLEOTIDE SEQUENCE</scope>
</reference>
<evidence type="ECO:0000313" key="2">
    <source>
        <dbReference type="EMBL" id="CAJ1075245.1"/>
    </source>
</evidence>